<dbReference type="InterPro" id="IPR011990">
    <property type="entry name" value="TPR-like_helical_dom_sf"/>
</dbReference>
<dbReference type="Pfam" id="PF02260">
    <property type="entry name" value="FATC"/>
    <property type="match status" value="1"/>
</dbReference>
<evidence type="ECO:0000256" key="1">
    <source>
        <dbReference type="ARBA" id="ARBA00007234"/>
    </source>
</evidence>
<dbReference type="SUPFAM" id="SSF48452">
    <property type="entry name" value="TPR-like"/>
    <property type="match status" value="1"/>
</dbReference>
<dbReference type="InterPro" id="IPR046805">
    <property type="entry name" value="Tra1_ring"/>
</dbReference>
<dbReference type="PANTHER" id="PTHR11139:SF1">
    <property type="entry name" value="TRANSFORMATION_TRANSCRIPTION DOMAIN-ASSOCIATED PROTEIN"/>
    <property type="match status" value="1"/>
</dbReference>
<dbReference type="CDD" id="cd05163">
    <property type="entry name" value="PIKK_TRRAP"/>
    <property type="match status" value="1"/>
</dbReference>
<feature type="compositionally biased region" description="Basic and acidic residues" evidence="2">
    <location>
        <begin position="1957"/>
        <end position="1972"/>
    </location>
</feature>
<evidence type="ECO:0000259" key="5">
    <source>
        <dbReference type="PROSITE" id="PS51190"/>
    </source>
</evidence>
<dbReference type="Pfam" id="PF00454">
    <property type="entry name" value="PI3_PI4_kinase"/>
    <property type="match status" value="1"/>
</dbReference>
<name>A0A6J2UKF4_DROLE</name>
<evidence type="ECO:0000259" key="3">
    <source>
        <dbReference type="PROSITE" id="PS50290"/>
    </source>
</evidence>
<dbReference type="Proteomes" id="UP000504634">
    <property type="component" value="Unplaced"/>
</dbReference>
<evidence type="ECO:0000313" key="7">
    <source>
        <dbReference type="RefSeq" id="XP_030387707.1"/>
    </source>
</evidence>
<dbReference type="InterPro" id="IPR046807">
    <property type="entry name" value="Tra1_central"/>
</dbReference>
<dbReference type="SUPFAM" id="SSF48371">
    <property type="entry name" value="ARM repeat"/>
    <property type="match status" value="2"/>
</dbReference>
<sequence>MAQNENISVNTFRNYLNILSDHSAKEEIKLKATQELSEHFEMIMQSPSYPAFLENALKVFMRILQEGEPQFIQENTMQHIRKLILEMIHRLPITENLRQHVKSIITMMLKILKTDNEENVLVSLRIIIELHKHFRPSFNPEIQHFLGFVKEIYTNLPNHITSIFETSNDIWITDLKDLNLEMLLSEAYSVKTIHVDKPIESNQQIIYNLLPRGILSLKVLQELPIIVVLMYQIYKNAVHQEVSEFIPLIMTTINLQPTVLQRNSTQKEVFVDFIGAQIKTLSFLAYIVKIFQDVVIANSLSVTNGMLNLMSNCPKEAAHLRKELLIAARHIFATDLRQKFIPSIEKLFDEDLLIGKGVTLDSIRPLAYSTLADLAHHVRQSLNLDVLIKAVNLFSKNVHDETLAVGIQTMSCKLLLNLVDCLRHHSELEPQRSRNLLATLLKVFVKKFETIAKIHLPSIIQRCKGNSQTSGSNNLPNTCSLPPIGVADLKEDQFGAEQTKSSSTGTPWVCSVNVAEFRSLVKTLVGGVKTITWGFFNSKITDSQTQDKLFSPEILCTYIDLVYFAMEALDIYTINVNPNQQRTSGLISRNKEEKEVLEHFSGIFLMMHSQNFQEIFATTIDFLVERIHKNQSLQVVANSFLANPTTSPLFATVLVEYLLGKMEEMGCNVERSNLYLRLFKLVFGSVSLFPVENEQMLRPHLHKIVIRSMELALISDEPYNYFLLLRALFRSIGGGSHDLLYQEFLPLLPNLLEGLNRLQSGFHKQHMRDLFVELCLTVPVRLSSLLPYLPMLMDPLVSALNGSPTLISQGLRTLELCVDNLQPDFLYDHIQPVRAALMQALWKTLRNQDNAALVAFRVLGKFGGGNRKMMVEPQILHYDQNEKPQISIVTYFQEYDKPIEFPVGEAIESAFKALSSNTTDQFYRRQSWEVIRCFLAAFISLDDEKHTLLKLFTHPDFVESNVVSWQIFQHKFEEASVRGTHQTALIGMLVASATKDLRDSVCPVMAAVVRHYTMVAIAQQAGPFPQMSYHASNGIDPMVLIDALAACMGHEEKELCKPGIACMGIILDTATNIMGNKERACKLPLMQYLAEKMTALCYDRPWYSKVGGCQAIQFLCKHMSLRALYQHLFNFLKAFMFVLMDLEGDVSNGAIDITKMYMKNMLEICMSPINVNCRSDELADLQTKATYEVIHELVRHITSPNCIVREESMVLLKHIAQIQNRTVSEVMDPHKEVLADIIPPKKHLLRHQPANAQIGLMDGNTFCTTLEPRLFTIDLTNTYHKLFFHELLTLSEAEDSTLAKLDCYKNVPNLVPLRKSALRALAACHYINDIQYKEKIINIIFKVMENDKSELQETAYHCMKQFITGITIDKEKVQAAMRPLLLKLGDHRNLSIPAIKRLSYFTQLFPQMFSEKLSEQILQHCANIIEIFVGNYKCTNQNINFFSTSKGGEYEQKIVTLIEMFYHITAASPKYIEKLCQLVLQTESNLMIEASSPYREALLKFLQRFPSETVDQFMADSVIIDAQWNRFFIFILKHENGQSFRAVIKNHKYTKLLMYIKWNTEISSLHKYEVQHQAVLIIFTLMELDDQWIPTRQDIVDALKELWQNSLYSTCVENVSCDLWHLVGKILLLYFSNNTNDIDLLFQLLRALCLHFIPDVHFLRDFLQNTVAQSFTVSWKRNAFFHFVENFNNTALTEELKAKIITAVLIPCFTVSFDKGEGNKLIGAPPTPYQEDEKNIVSVFINKVFDPDKQYDDAVRIALLQLACLLVERASQHIHDGDANNKRQGNKLRRLMTFAWPCLLSKNSVDPTARYHGHLLLAHIIARLAIHKKIVLQVFHSLLKGHALEARPIVKQALDVLTPAMPLRMEDGNTMLTHWTKKIIVEEGHAMQQLFHILQLIIRHYKVYFPVRHQLVQHLINYMQRLGFPPNASIEHKKLAVDLAEVIIKWELHRIKEDERETRIDGPEEELTRETHQSTSGGTATKTDDLLRSIEKSHCDTVLNFLVRLACQVNDPQPGVISPGEGLSRRCVMLLKMAMRPEIWPQPFDLKLNWLDKILTTVETPQHNLNNICTGIDFLTFLTTILSPEQLVGIVRPVQRGLSLCIIHQNTRIVRLMHIFLTRLMAIFPPDAQHKHEDLDVLYSAISKMITDNLTFYEKSPQPNASSLFGTLMILKACTTNSPFYIDRILVQFIRVLNRLTKDHINTNTNGAVNSQQADSNSLALELLVLSLELIKNRIVVMSVEIRKLFIGTILISLIEKSSDVKIIKCIIKMLDDWVKTKESNIMTQVPSIREKSSLLVKLMQHVEKKFADDSEINIQFLEIINYIYRDEVLKQTELTSKLEGAFLNGLRFQNPHIRAKFFEILDASMRRRLHDRILYIICSQAWDTIGSHYWIKQCIELLILTANTMTQIQCSNPAFEIPSITSVIPTNSTDAQENTFVSFLSSQSESFENVQNVNDKDDVFDIDLKLEFTAARKEDCQQILPTRRDTLVELIYKQAEFLEANRNIRTDQMLVATSQLCHMDTQLAESVWLAIFPRIWKIFTDDQRYNITKELIPFLSSGTNVNQKDCYPSTINTLVESLTQCSPSIYIPPNLLTYLGKSHNLWHRTILVLEDLEQTYSKGNDVNVETSDANQPEFDSQHLNNIYDSLAKMYSAMHEEDLWAGLWLKCAHYSETNIAISYEQMGFFEEAQGAYDLAMTKFKQDLNSGLVSSDINNELLLWENHWMRCAKELNQWDILLDYAQTNKEKNMFLILESSWRVPDWNLMKNALAKTEQSYSKHYGFKLNLYKGYLSILHQEEKQAATVERYVEISSSLCIREWRRLPNIVSHIHLPYLQAAQQIMELHEASQIHQGLTQSRNSSLHDMKAIVKTWRNRLPVISDDLSHWSDIFTWRQHHYQIITQHLEQQSDQGSTMLGVHASAQAIISFGKIARKHNLTGVCQETLSRIYTIPSVPIVDCFQKIRQQVKCYLQMPSTSGRNEINEALEVIESTNLKYFTGEMNAEFYALKGLLLGQIGRTEEAGKSFSAAVQLHDGLTKAWAMWGDYMEQIYLKDKQIAIGANALICFLHACRNQNESKTRKYIAKVLWFLSYDNSTNTLINTLEKYVAGIPPSYWLPWIPQLLCCLEQFEGDVILNLLSQIGRLYPQAVYFPIRTLYLTLKIEQREKHKSAEQAVIAGKFSSNLENMGSNSGRTQPIPVPSVNPIKATPPMWRCSKVMQLQREVHPTILSSLEGIVDQMVWFRESWTEEVLRQLRQGLIKCYAIAFENRGTVVNATITPHTLHFVKKLGSTFGIGIENVPGSVTSSVTNSAASESIARRAQVTFQDPVFQKMKEQFTSDFDFSKPGAMKLHNLISKLKTWIKVLETKVKKLPTSFLIEEKCRFLSNFSQKTADVELPGELLIPSSSHYYVRIARFMPRVEIVQKNNTAPRRLYIRGTNGKIYPYLVVLDSGLGDARREERVLQLKRMLNYYLEKQKETSRRFLNITVPRVVPISPQMRLAEDNPDSISLLEIFKKCCLKAKMEYDMPIVKYYERLSEVQAQGTQTSHTILREIFSEVQWTMVPKTLLKQWALKTFAAATDFWQFRKMLTLQLALAYLCEHAFNLTRLNADMMYLHQDSGLMNISYFKFDINEDKDQLEQHRPVPFRLTPNIAEFITSIGTSGPLSAAIVATARCFIQPNYKLSSILQTIIRDEIITLKKKGIRESKFMESAEEHNSDTNSMEHTVSVVNTAVDVIMMRLNKISYFDNIETKKVSMLIQSATNVDNLCRMDPAWHPWL</sequence>
<dbReference type="InterPro" id="IPR003152">
    <property type="entry name" value="FATC_dom"/>
</dbReference>
<dbReference type="GeneID" id="115634253"/>
<dbReference type="InterPro" id="IPR050517">
    <property type="entry name" value="DDR_Repair_Kinase"/>
</dbReference>
<dbReference type="InterPro" id="IPR016024">
    <property type="entry name" value="ARM-type_fold"/>
</dbReference>
<dbReference type="GO" id="GO:0004672">
    <property type="term" value="F:protein kinase activity"/>
    <property type="evidence" value="ECO:0007669"/>
    <property type="project" value="UniProtKB-ARBA"/>
</dbReference>
<gene>
    <name evidence="7" type="primary">LOC115634253</name>
</gene>
<dbReference type="InterPro" id="IPR003151">
    <property type="entry name" value="PIK-rel_kinase_FAT"/>
</dbReference>
<dbReference type="OrthoDB" id="5570127at2759"/>
<dbReference type="InterPro" id="IPR011009">
    <property type="entry name" value="Kinase-like_dom_sf"/>
</dbReference>
<dbReference type="GO" id="GO:0035267">
    <property type="term" value="C:NuA4 histone acetyltransferase complex"/>
    <property type="evidence" value="ECO:0007669"/>
    <property type="project" value="TreeGrafter"/>
</dbReference>
<dbReference type="InterPro" id="IPR011989">
    <property type="entry name" value="ARM-like"/>
</dbReference>
<feature type="region of interest" description="Disordered" evidence="2">
    <location>
        <begin position="1957"/>
        <end position="1981"/>
    </location>
</feature>
<dbReference type="PROSITE" id="PS51190">
    <property type="entry name" value="FATC"/>
    <property type="match status" value="1"/>
</dbReference>
<proteinExistence type="inferred from homology"/>
<feature type="domain" description="FAT" evidence="4">
    <location>
        <begin position="2592"/>
        <end position="3156"/>
    </location>
</feature>
<dbReference type="SUPFAM" id="SSF56112">
    <property type="entry name" value="Protein kinase-like (PK-like)"/>
    <property type="match status" value="1"/>
</dbReference>
<evidence type="ECO:0000313" key="6">
    <source>
        <dbReference type="Proteomes" id="UP000504634"/>
    </source>
</evidence>
<dbReference type="PROSITE" id="PS50290">
    <property type="entry name" value="PI3_4_KINASE_3"/>
    <property type="match status" value="1"/>
</dbReference>
<dbReference type="PROSITE" id="PS51189">
    <property type="entry name" value="FAT"/>
    <property type="match status" value="1"/>
</dbReference>
<dbReference type="Pfam" id="PF20206">
    <property type="entry name" value="Tra1_ring"/>
    <property type="match status" value="1"/>
</dbReference>
<dbReference type="Pfam" id="PF20175">
    <property type="entry name" value="Tra1_central"/>
    <property type="match status" value="1"/>
</dbReference>
<comment type="similarity">
    <text evidence="1">Belongs to the PI3/PI4-kinase family. TRA1 subfamily.</text>
</comment>
<dbReference type="GO" id="GO:0000124">
    <property type="term" value="C:SAGA complex"/>
    <property type="evidence" value="ECO:0007669"/>
    <property type="project" value="TreeGrafter"/>
</dbReference>
<dbReference type="GO" id="GO:0005634">
    <property type="term" value="C:nucleus"/>
    <property type="evidence" value="ECO:0007669"/>
    <property type="project" value="TreeGrafter"/>
</dbReference>
<keyword evidence="6" id="KW-1185">Reference proteome</keyword>
<dbReference type="Pfam" id="PF02259">
    <property type="entry name" value="FAT"/>
    <property type="match status" value="1"/>
</dbReference>
<reference evidence="7" key="1">
    <citation type="submission" date="2025-08" db="UniProtKB">
        <authorList>
            <consortium name="RefSeq"/>
        </authorList>
    </citation>
    <scope>IDENTIFICATION</scope>
    <source>
        <strain evidence="7">11010-0011.00</strain>
        <tissue evidence="7">Whole body</tissue>
    </source>
</reference>
<dbReference type="GO" id="GO:0006355">
    <property type="term" value="P:regulation of DNA-templated transcription"/>
    <property type="evidence" value="ECO:0007669"/>
    <property type="project" value="TreeGrafter"/>
</dbReference>
<protein>
    <submittedName>
        <fullName evidence="7">Transcription-associated protein 1</fullName>
    </submittedName>
</protein>
<dbReference type="PANTHER" id="PTHR11139">
    <property type="entry name" value="ATAXIA TELANGIECTASIA MUTATED ATM -RELATED"/>
    <property type="match status" value="1"/>
</dbReference>
<feature type="domain" description="PI3K/PI4K catalytic" evidence="3">
    <location>
        <begin position="3413"/>
        <end position="3737"/>
    </location>
</feature>
<dbReference type="GO" id="GO:0006281">
    <property type="term" value="P:DNA repair"/>
    <property type="evidence" value="ECO:0007669"/>
    <property type="project" value="TreeGrafter"/>
</dbReference>
<dbReference type="CTD" id="35483"/>
<dbReference type="SMART" id="SM00146">
    <property type="entry name" value="PI3Kc"/>
    <property type="match status" value="1"/>
</dbReference>
<dbReference type="InterPro" id="IPR000403">
    <property type="entry name" value="PI3/4_kinase_cat_dom"/>
</dbReference>
<dbReference type="Gene3D" id="1.25.10.10">
    <property type="entry name" value="Leucine-rich Repeat Variant"/>
    <property type="match status" value="1"/>
</dbReference>
<dbReference type="SMART" id="SM01343">
    <property type="entry name" value="FATC"/>
    <property type="match status" value="1"/>
</dbReference>
<organism evidence="6 7">
    <name type="scientific">Drosophila lebanonensis</name>
    <name type="common">Fruit fly</name>
    <name type="synonym">Scaptodrosophila lebanonensis</name>
    <dbReference type="NCBI Taxonomy" id="7225"/>
    <lineage>
        <taxon>Eukaryota</taxon>
        <taxon>Metazoa</taxon>
        <taxon>Ecdysozoa</taxon>
        <taxon>Arthropoda</taxon>
        <taxon>Hexapoda</taxon>
        <taxon>Insecta</taxon>
        <taxon>Pterygota</taxon>
        <taxon>Neoptera</taxon>
        <taxon>Endopterygota</taxon>
        <taxon>Diptera</taxon>
        <taxon>Brachycera</taxon>
        <taxon>Muscomorpha</taxon>
        <taxon>Ephydroidea</taxon>
        <taxon>Drosophilidae</taxon>
        <taxon>Scaptodrosophila</taxon>
    </lineage>
</organism>
<evidence type="ECO:0000256" key="2">
    <source>
        <dbReference type="SAM" id="MobiDB-lite"/>
    </source>
</evidence>
<feature type="domain" description="FATC" evidence="5">
    <location>
        <begin position="3721"/>
        <end position="3774"/>
    </location>
</feature>
<dbReference type="InterPro" id="IPR014009">
    <property type="entry name" value="PIK_FAT"/>
</dbReference>
<dbReference type="RefSeq" id="XP_030387707.1">
    <property type="nucleotide sequence ID" value="XM_030531847.1"/>
</dbReference>
<evidence type="ECO:0000259" key="4">
    <source>
        <dbReference type="PROSITE" id="PS51189"/>
    </source>
</evidence>
<accession>A0A6J2UKF4</accession>